<dbReference type="InterPro" id="IPR006696">
    <property type="entry name" value="DUF423"/>
</dbReference>
<dbReference type="STRING" id="546414.Deide_08660"/>
<feature type="transmembrane region" description="Helical" evidence="6">
    <location>
        <begin position="66"/>
        <end position="85"/>
    </location>
</feature>
<evidence type="ECO:0008006" key="9">
    <source>
        <dbReference type="Google" id="ProtNLM"/>
    </source>
</evidence>
<evidence type="ECO:0000256" key="2">
    <source>
        <dbReference type="ARBA" id="ARBA00009694"/>
    </source>
</evidence>
<dbReference type="EMBL" id="CP001114">
    <property type="protein sequence ID" value="ACO45740.1"/>
    <property type="molecule type" value="Genomic_DNA"/>
</dbReference>
<dbReference type="Pfam" id="PF04241">
    <property type="entry name" value="DUF423"/>
    <property type="match status" value="1"/>
</dbReference>
<dbReference type="PANTHER" id="PTHR43461:SF1">
    <property type="entry name" value="TRANSMEMBRANE PROTEIN 256"/>
    <property type="match status" value="1"/>
</dbReference>
<protein>
    <recommendedName>
        <fullName evidence="9">DUF423 domain-containing protein</fullName>
    </recommendedName>
</protein>
<accession>C1D1L6</accession>
<evidence type="ECO:0000256" key="1">
    <source>
        <dbReference type="ARBA" id="ARBA00004141"/>
    </source>
</evidence>
<organism evidence="7 8">
    <name type="scientific">Deinococcus deserti (strain DSM 17065 / CIP 109153 / LMG 22923 / VCD115)</name>
    <dbReference type="NCBI Taxonomy" id="546414"/>
    <lineage>
        <taxon>Bacteria</taxon>
        <taxon>Thermotogati</taxon>
        <taxon>Deinococcota</taxon>
        <taxon>Deinococci</taxon>
        <taxon>Deinococcales</taxon>
        <taxon>Deinococcaceae</taxon>
        <taxon>Deinococcus</taxon>
    </lineage>
</organism>
<keyword evidence="4 6" id="KW-1133">Transmembrane helix</keyword>
<evidence type="ECO:0000256" key="4">
    <source>
        <dbReference type="ARBA" id="ARBA00022989"/>
    </source>
</evidence>
<evidence type="ECO:0000256" key="5">
    <source>
        <dbReference type="ARBA" id="ARBA00023136"/>
    </source>
</evidence>
<evidence type="ECO:0000256" key="6">
    <source>
        <dbReference type="SAM" id="Phobius"/>
    </source>
</evidence>
<evidence type="ECO:0000256" key="3">
    <source>
        <dbReference type="ARBA" id="ARBA00022692"/>
    </source>
</evidence>
<dbReference type="OrthoDB" id="9802121at2"/>
<dbReference type="AlphaFoldDB" id="C1D1L6"/>
<dbReference type="KEGG" id="ddr:Deide_08660"/>
<dbReference type="PaxDb" id="546414-Deide_08660"/>
<keyword evidence="3 6" id="KW-0812">Transmembrane</keyword>
<gene>
    <name evidence="7" type="ordered locus">Deide_08660</name>
</gene>
<keyword evidence="8" id="KW-1185">Reference proteome</keyword>
<sequence>MLPLTLLQAGVLMAALGIALGAFGAHGLKSRLDPQMLATFEIGVRYHMYSALAVIALAPHVQHTRGLVLLLIGLLIFSGSLYILALTGMRWLGAVTPLGGLLLIAGLVMCALDLRR</sequence>
<name>C1D1L6_DEIDV</name>
<proteinExistence type="inferred from homology"/>
<dbReference type="eggNOG" id="COG2363">
    <property type="taxonomic scope" value="Bacteria"/>
</dbReference>
<dbReference type="RefSeq" id="WP_012692863.1">
    <property type="nucleotide sequence ID" value="NC_012526.1"/>
</dbReference>
<feature type="transmembrane region" description="Helical" evidence="6">
    <location>
        <begin position="91"/>
        <end position="112"/>
    </location>
</feature>
<dbReference type="Proteomes" id="UP000002208">
    <property type="component" value="Chromosome"/>
</dbReference>
<dbReference type="PANTHER" id="PTHR43461">
    <property type="entry name" value="TRANSMEMBRANE PROTEIN 256"/>
    <property type="match status" value="1"/>
</dbReference>
<feature type="transmembrane region" description="Helical" evidence="6">
    <location>
        <begin position="37"/>
        <end position="59"/>
    </location>
</feature>
<keyword evidence="5 6" id="KW-0472">Membrane</keyword>
<dbReference type="GO" id="GO:0005886">
    <property type="term" value="C:plasma membrane"/>
    <property type="evidence" value="ECO:0007669"/>
    <property type="project" value="TreeGrafter"/>
</dbReference>
<comment type="subcellular location">
    <subcellularLocation>
        <location evidence="1">Membrane</location>
        <topology evidence="1">Multi-pass membrane protein</topology>
    </subcellularLocation>
</comment>
<dbReference type="HOGENOM" id="CLU_096548_3_1_0"/>
<comment type="similarity">
    <text evidence="2">Belongs to the UPF0382 family.</text>
</comment>
<evidence type="ECO:0000313" key="8">
    <source>
        <dbReference type="Proteomes" id="UP000002208"/>
    </source>
</evidence>
<reference evidence="7 8" key="1">
    <citation type="journal article" date="2009" name="PLoS Genet.">
        <title>Alliance of proteomics and genomics to unravel the specificities of Sahara bacterium Deinococcus deserti.</title>
        <authorList>
            <person name="de Groot A."/>
            <person name="Dulermo R."/>
            <person name="Ortet P."/>
            <person name="Blanchard L."/>
            <person name="Guerin P."/>
            <person name="Fernandez B."/>
            <person name="Vacherie B."/>
            <person name="Dossat C."/>
            <person name="Jolivet E."/>
            <person name="Siguier P."/>
            <person name="Chandler M."/>
            <person name="Barakat M."/>
            <person name="Dedieu A."/>
            <person name="Barbe V."/>
            <person name="Heulin T."/>
            <person name="Sommer S."/>
            <person name="Achouak W."/>
            <person name="Armengaud J."/>
        </authorList>
    </citation>
    <scope>NUCLEOTIDE SEQUENCE [LARGE SCALE GENOMIC DNA]</scope>
    <source>
        <strain evidence="8">DSM 17065 / CIP 109153 / LMG 22923 / VCD115</strain>
    </source>
</reference>
<evidence type="ECO:0000313" key="7">
    <source>
        <dbReference type="EMBL" id="ACO45740.1"/>
    </source>
</evidence>